<keyword evidence="2" id="KW-1185">Reference proteome</keyword>
<dbReference type="EMBL" id="CP071090">
    <property type="protein sequence ID" value="QSQ20186.1"/>
    <property type="molecule type" value="Genomic_DNA"/>
</dbReference>
<protein>
    <recommendedName>
        <fullName evidence="3">Lipoprotein</fullName>
    </recommendedName>
</protein>
<evidence type="ECO:0000313" key="2">
    <source>
        <dbReference type="Proteomes" id="UP000662747"/>
    </source>
</evidence>
<organism evidence="1 2">
    <name type="scientific">Pyxidicoccus parkwayensis</name>
    <dbReference type="NCBI Taxonomy" id="2813578"/>
    <lineage>
        <taxon>Bacteria</taxon>
        <taxon>Pseudomonadati</taxon>
        <taxon>Myxococcota</taxon>
        <taxon>Myxococcia</taxon>
        <taxon>Myxococcales</taxon>
        <taxon>Cystobacterineae</taxon>
        <taxon>Myxococcaceae</taxon>
        <taxon>Pyxidicoccus</taxon>
    </lineage>
</organism>
<sequence length="259" mass="26482">MNLSSFLRRGSVLGAFVAAGLVAGCGDDAESVTTDVAGLADRTLTWAISDVDVVEGVEPAGAHRVTIEFSLASGGICSRLADGATATFNGQAMTLKPGGINGTAGRDVCEPTRAFIDVDPNVWAQQPVEDARIVLKDGSGTVSLVIQGGKTKRRFAFQGAGSADRLARGQTYSYLWEPDTETPGGVTVTLLREGGTASATVPSTQEGGLVTFTIPASTPVANHLLTLSGSVGLTALECTGVSSCTGSAFHSEGFIVTIQ</sequence>
<evidence type="ECO:0000313" key="1">
    <source>
        <dbReference type="EMBL" id="QSQ20186.1"/>
    </source>
</evidence>
<proteinExistence type="predicted"/>
<dbReference type="Proteomes" id="UP000662747">
    <property type="component" value="Chromosome"/>
</dbReference>
<gene>
    <name evidence="1" type="ORF">JY651_33635</name>
</gene>
<evidence type="ECO:0008006" key="3">
    <source>
        <dbReference type="Google" id="ProtNLM"/>
    </source>
</evidence>
<dbReference type="RefSeq" id="WP_206721767.1">
    <property type="nucleotide sequence ID" value="NZ_CP071090.1"/>
</dbReference>
<accession>A0ABX7NMV7</accession>
<name>A0ABX7NMV7_9BACT</name>
<reference evidence="1 2" key="1">
    <citation type="submission" date="2021-02" db="EMBL/GenBank/DDBJ databases">
        <title>De Novo genome assembly of isolated myxobacteria.</title>
        <authorList>
            <person name="Stevens D.C."/>
        </authorList>
    </citation>
    <scope>NUCLEOTIDE SEQUENCE [LARGE SCALE GENOMIC DNA]</scope>
    <source>
        <strain evidence="2">SCPEA02</strain>
    </source>
</reference>